<dbReference type="InterPro" id="IPR050810">
    <property type="entry name" value="Bact_Secretion_Sys_Channel"/>
</dbReference>
<dbReference type="OrthoDB" id="9775455at2"/>
<dbReference type="PANTHER" id="PTHR30332:SF17">
    <property type="entry name" value="TYPE IV PILIATION SYSTEM PROTEIN DR_0774-RELATED"/>
    <property type="match status" value="1"/>
</dbReference>
<dbReference type="EMBL" id="CP032829">
    <property type="protein sequence ID" value="AYJ87927.1"/>
    <property type="molecule type" value="Genomic_DNA"/>
</dbReference>
<name>A0A494TEH0_SPHPE</name>
<evidence type="ECO:0000313" key="3">
    <source>
        <dbReference type="EMBL" id="AYJ87927.1"/>
    </source>
</evidence>
<evidence type="ECO:0000259" key="2">
    <source>
        <dbReference type="Pfam" id="PF00263"/>
    </source>
</evidence>
<gene>
    <name evidence="3" type="ORF">D3Y57_11330</name>
</gene>
<comment type="similarity">
    <text evidence="1">Belongs to the bacterial secretin family.</text>
</comment>
<organism evidence="3 4">
    <name type="scientific">Sphingomonas paeninsulae</name>
    <dbReference type="NCBI Taxonomy" id="2319844"/>
    <lineage>
        <taxon>Bacteria</taxon>
        <taxon>Pseudomonadati</taxon>
        <taxon>Pseudomonadota</taxon>
        <taxon>Alphaproteobacteria</taxon>
        <taxon>Sphingomonadales</taxon>
        <taxon>Sphingomonadaceae</taxon>
        <taxon>Sphingomonas</taxon>
    </lineage>
</organism>
<keyword evidence="4" id="KW-1185">Reference proteome</keyword>
<dbReference type="PANTHER" id="PTHR30332">
    <property type="entry name" value="PROBABLE GENERAL SECRETION PATHWAY PROTEIN D"/>
    <property type="match status" value="1"/>
</dbReference>
<dbReference type="GO" id="GO:0009306">
    <property type="term" value="P:protein secretion"/>
    <property type="evidence" value="ECO:0007669"/>
    <property type="project" value="InterPro"/>
</dbReference>
<reference evidence="3 4" key="1">
    <citation type="submission" date="2018-09" db="EMBL/GenBank/DDBJ databases">
        <title>Sphingomonas peninsula sp. nov., isolated from fildes peninsula, Antarctic soil.</title>
        <authorList>
            <person name="Yingchao G."/>
        </authorList>
    </citation>
    <scope>NUCLEOTIDE SEQUENCE [LARGE SCALE GENOMIC DNA]</scope>
    <source>
        <strain evidence="3 4">YZ-8</strain>
    </source>
</reference>
<dbReference type="Pfam" id="PF00263">
    <property type="entry name" value="Secretin"/>
    <property type="match status" value="1"/>
</dbReference>
<dbReference type="AlphaFoldDB" id="A0A494TEH0"/>
<dbReference type="InterPro" id="IPR004846">
    <property type="entry name" value="T2SS/T3SS_dom"/>
</dbReference>
<accession>A0A494TEH0</accession>
<dbReference type="KEGG" id="spha:D3Y57_11330"/>
<protein>
    <submittedName>
        <fullName evidence="3">Pilus assembly protein CpaC</fullName>
    </submittedName>
</protein>
<dbReference type="InterPro" id="IPR001775">
    <property type="entry name" value="GspD/PilQ"/>
</dbReference>
<dbReference type="GO" id="GO:0015627">
    <property type="term" value="C:type II protein secretion system complex"/>
    <property type="evidence" value="ECO:0007669"/>
    <property type="project" value="TreeGrafter"/>
</dbReference>
<evidence type="ECO:0000256" key="1">
    <source>
        <dbReference type="RuleBase" id="RU004003"/>
    </source>
</evidence>
<dbReference type="PRINTS" id="PR00811">
    <property type="entry name" value="BCTERIALGSPD"/>
</dbReference>
<evidence type="ECO:0000313" key="4">
    <source>
        <dbReference type="Proteomes" id="UP000276254"/>
    </source>
</evidence>
<dbReference type="Proteomes" id="UP000276254">
    <property type="component" value="Chromosome"/>
</dbReference>
<sequence>MNYAIRVNAAGSGDVDELRRRLGSQPDLEGVHVDRRDGKFIVSGSVPDLAAHVRGVALATALGGKDVTDLIEVAGNQMVAVDVRFVAVSDTTLKSLGLNFSKLSGGFQWALVSPNSLTSSSFSAASGLQVAAGPPLQNAFNLFLAGRGSGILGTLSALSDAGLSQVLAQPTLLARSGEKAEFLAGGEVPIPVPQAGSAAGAITIEYRQYGVRLSVEPYVLSNKRIVLKLAPEVSELDYTNRITIQGFNIPGFRRRSANTTVELGDGESFVIAGLNYSNGTTNESKVPLFGDIPILGTLFRRTERSLEKLELIIVATPRLVTPLKEEEVKQMLPTSIASPALSETIMNKNSTERRAAAFGLSR</sequence>
<feature type="domain" description="Type II/III secretion system secretin-like" evidence="2">
    <location>
        <begin position="157"/>
        <end position="320"/>
    </location>
</feature>
<proteinExistence type="inferred from homology"/>